<feature type="transmembrane region" description="Helical" evidence="1">
    <location>
        <begin position="84"/>
        <end position="104"/>
    </location>
</feature>
<keyword evidence="1" id="KW-0472">Membrane</keyword>
<dbReference type="Pfam" id="PF16697">
    <property type="entry name" value="Yop-YscD_cpl"/>
    <property type="match status" value="1"/>
</dbReference>
<accession>A0A6J6FNF3</accession>
<keyword evidence="1" id="KW-0812">Transmembrane</keyword>
<dbReference type="EMBL" id="CAEZUI010000016">
    <property type="protein sequence ID" value="CAB4590632.1"/>
    <property type="molecule type" value="Genomic_DNA"/>
</dbReference>
<protein>
    <submittedName>
        <fullName evidence="3">Unannotated protein</fullName>
    </submittedName>
</protein>
<name>A0A6J6FNF3_9ZZZZ</name>
<dbReference type="PROSITE" id="PS50006">
    <property type="entry name" value="FHA_DOMAIN"/>
    <property type="match status" value="1"/>
</dbReference>
<evidence type="ECO:0000313" key="3">
    <source>
        <dbReference type="EMBL" id="CAB4590632.1"/>
    </source>
</evidence>
<organism evidence="3">
    <name type="scientific">freshwater metagenome</name>
    <dbReference type="NCBI Taxonomy" id="449393"/>
    <lineage>
        <taxon>unclassified sequences</taxon>
        <taxon>metagenomes</taxon>
        <taxon>ecological metagenomes</taxon>
    </lineage>
</organism>
<feature type="transmembrane region" description="Helical" evidence="1">
    <location>
        <begin position="110"/>
        <end position="131"/>
    </location>
</feature>
<proteinExistence type="predicted"/>
<dbReference type="InterPro" id="IPR008984">
    <property type="entry name" value="SMAD_FHA_dom_sf"/>
</dbReference>
<dbReference type="CDD" id="cd00060">
    <property type="entry name" value="FHA"/>
    <property type="match status" value="1"/>
</dbReference>
<feature type="domain" description="FHA" evidence="2">
    <location>
        <begin position="159"/>
        <end position="214"/>
    </location>
</feature>
<sequence>MIAVPVSAVSGLALGFAANAFYSAQTNRIYTEAYLRISNGESEEVVAQSVKNALHLPRGVAWLLVGIAAGLTVGVASRSLKRTGLTVGGGAVGGFIGGFIFDFIPDNLLWVSQVVGIGVTGLLIGLSMAVLEQAARTQWIEIIEGGMAGKQFILYKSEITIGSSPTADITLIKDPSISPVHARIFAAAGRSQIESLDPTRPISVNGAVGMRMQLEDSVYITIGSTQVLFREKAGASKTVTGNVGRLS</sequence>
<dbReference type="AlphaFoldDB" id="A0A6J6FNF3"/>
<dbReference type="SUPFAM" id="SSF49879">
    <property type="entry name" value="SMAD/FHA domain"/>
    <property type="match status" value="1"/>
</dbReference>
<dbReference type="Gene3D" id="2.60.200.20">
    <property type="match status" value="1"/>
</dbReference>
<keyword evidence="1" id="KW-1133">Transmembrane helix</keyword>
<dbReference type="InterPro" id="IPR000253">
    <property type="entry name" value="FHA_dom"/>
</dbReference>
<dbReference type="InterPro" id="IPR032030">
    <property type="entry name" value="YscD_cytoplasmic_dom"/>
</dbReference>
<gene>
    <name evidence="3" type="ORF">UFOPK1807_00257</name>
</gene>
<reference evidence="3" key="1">
    <citation type="submission" date="2020-05" db="EMBL/GenBank/DDBJ databases">
        <authorList>
            <person name="Chiriac C."/>
            <person name="Salcher M."/>
            <person name="Ghai R."/>
            <person name="Kavagutti S V."/>
        </authorList>
    </citation>
    <scope>NUCLEOTIDE SEQUENCE</scope>
</reference>
<evidence type="ECO:0000256" key="1">
    <source>
        <dbReference type="SAM" id="Phobius"/>
    </source>
</evidence>
<feature type="transmembrane region" description="Helical" evidence="1">
    <location>
        <begin position="59"/>
        <end position="77"/>
    </location>
</feature>
<evidence type="ECO:0000259" key="2">
    <source>
        <dbReference type="PROSITE" id="PS50006"/>
    </source>
</evidence>